<evidence type="ECO:0000313" key="3">
    <source>
        <dbReference type="Proteomes" id="UP000003789"/>
    </source>
</evidence>
<dbReference type="NCBIfam" id="NF038123">
    <property type="entry name" value="NF038123_dom"/>
    <property type="match status" value="1"/>
</dbReference>
<dbReference type="Proteomes" id="UP000003789">
    <property type="component" value="Unassembled WGS sequence"/>
</dbReference>
<evidence type="ECO:0000313" key="2">
    <source>
        <dbReference type="EMBL" id="EAS43988.1"/>
    </source>
</evidence>
<gene>
    <name evidence="2" type="ORF">P3TCK_12406</name>
</gene>
<sequence>MIVRFIRHALNITNNMMDAIMKTTMHLSSVIKASLISTSILCSVGLQAAELDISVTNATKEIYFTPLLIAAHSADVHLFESGTSASAEIEAMAEGGDISGLSSLASNTGAVVIENPASGILNPGVAATTSISTGDLDRLSVTAMLLPTNDGFVGLDSWVIPPTPGTYKVYLNSYDAGTEANDELAASMPNPPFITFGTGGTGVETTVTNDKVHIHPGNLGDTNPTGGVSDINSSAYRWLNPVAIMTVTVK</sequence>
<dbReference type="EMBL" id="AAPH01000007">
    <property type="protein sequence ID" value="EAS43988.1"/>
    <property type="molecule type" value="Genomic_DNA"/>
</dbReference>
<dbReference type="Pfam" id="PF06468">
    <property type="entry name" value="Spond_N"/>
    <property type="match status" value="1"/>
</dbReference>
<evidence type="ECO:0000259" key="1">
    <source>
        <dbReference type="Pfam" id="PF06468"/>
    </source>
</evidence>
<proteinExistence type="predicted"/>
<dbReference type="AlphaFoldDB" id="Q1Z656"/>
<dbReference type="InterPro" id="IPR009465">
    <property type="entry name" value="Spondin_N"/>
</dbReference>
<organism evidence="2 3">
    <name type="scientific">Photobacterium profundum 3TCK</name>
    <dbReference type="NCBI Taxonomy" id="314280"/>
    <lineage>
        <taxon>Bacteria</taxon>
        <taxon>Pseudomonadati</taxon>
        <taxon>Pseudomonadota</taxon>
        <taxon>Gammaproteobacteria</taxon>
        <taxon>Vibrionales</taxon>
        <taxon>Vibrionaceae</taxon>
        <taxon>Photobacterium</taxon>
    </lineage>
</organism>
<accession>Q1Z656</accession>
<feature type="domain" description="Spondin" evidence="1">
    <location>
        <begin position="63"/>
        <end position="180"/>
    </location>
</feature>
<dbReference type="HOGENOM" id="CLU_097554_0_0_6"/>
<dbReference type="Gene3D" id="2.60.40.2130">
    <property type="entry name" value="F-spondin domain"/>
    <property type="match status" value="1"/>
</dbReference>
<protein>
    <recommendedName>
        <fullName evidence="1">Spondin domain-containing protein</fullName>
    </recommendedName>
</protein>
<name>Q1Z656_9GAMM</name>
<reference evidence="2 3" key="1">
    <citation type="submission" date="2006-03" db="EMBL/GenBank/DDBJ databases">
        <authorList>
            <person name="Bartlett D.H."/>
            <person name="Valle G."/>
            <person name="Lauro F.M."/>
            <person name="Vezzi A."/>
            <person name="Simonato F."/>
            <person name="Eloe E."/>
            <person name="Vitulo N."/>
            <person name="Stratton T.K."/>
            <person name="D'angelo M."/>
            <person name="Ferriera S."/>
            <person name="Johnson J."/>
            <person name="Kravitz S."/>
            <person name="Beeson K."/>
            <person name="Sutton G."/>
            <person name="Rogers Y."/>
            <person name="Friedman R."/>
            <person name="Frazier M."/>
            <person name="Venter J.C."/>
        </authorList>
    </citation>
    <scope>NUCLEOTIDE SEQUENCE [LARGE SCALE GENOMIC DNA]</scope>
    <source>
        <strain evidence="2 3">3TCK</strain>
    </source>
</reference>
<comment type="caution">
    <text evidence="2">The sequence shown here is derived from an EMBL/GenBank/DDBJ whole genome shotgun (WGS) entry which is preliminary data.</text>
</comment>
<dbReference type="InterPro" id="IPR038678">
    <property type="entry name" value="Spondin_N_sf"/>
</dbReference>